<name>A0ABN1IBV5_9GAMM</name>
<dbReference type="RefSeq" id="WP_343786405.1">
    <property type="nucleotide sequence ID" value="NZ_BAAAEU010000001.1"/>
</dbReference>
<accession>A0ABN1IBV5</accession>
<proteinExistence type="predicted"/>
<dbReference type="Pfam" id="PF16074">
    <property type="entry name" value="PilW"/>
    <property type="match status" value="1"/>
</dbReference>
<evidence type="ECO:0000313" key="3">
    <source>
        <dbReference type="Proteomes" id="UP001501523"/>
    </source>
</evidence>
<dbReference type="Proteomes" id="UP001501523">
    <property type="component" value="Unassembled WGS sequence"/>
</dbReference>
<keyword evidence="3" id="KW-1185">Reference proteome</keyword>
<comment type="caution">
    <text evidence="2">The sequence shown here is derived from an EMBL/GenBank/DDBJ whole genome shotgun (WGS) entry which is preliminary data.</text>
</comment>
<feature type="transmembrane region" description="Helical" evidence="1">
    <location>
        <begin position="20"/>
        <end position="41"/>
    </location>
</feature>
<dbReference type="InterPro" id="IPR012902">
    <property type="entry name" value="N_methyl_site"/>
</dbReference>
<keyword evidence="1" id="KW-1133">Transmembrane helix</keyword>
<gene>
    <name evidence="2" type="ORF">GCM10009105_02920</name>
</gene>
<dbReference type="NCBIfam" id="TIGR02532">
    <property type="entry name" value="IV_pilin_GFxxxE"/>
    <property type="match status" value="1"/>
</dbReference>
<dbReference type="Pfam" id="PF07963">
    <property type="entry name" value="N_methyl"/>
    <property type="match status" value="1"/>
</dbReference>
<dbReference type="PROSITE" id="PS00409">
    <property type="entry name" value="PROKAR_NTER_METHYL"/>
    <property type="match status" value="1"/>
</dbReference>
<dbReference type="InterPro" id="IPR032092">
    <property type="entry name" value="PilW"/>
</dbReference>
<dbReference type="EMBL" id="BAAAEU010000001">
    <property type="protein sequence ID" value="GAA0705468.1"/>
    <property type="molecule type" value="Genomic_DNA"/>
</dbReference>
<sequence length="418" mass="44203">MTVLAPIRPFRSVSHGLSLIEILVALAIAALLLLGLSQIFLGSKAAYSIQQGMSRSQENARFVFSYLEDNLRMAGYYGCGNEADSSLQFFNHIPGAGVPDPTGRVRFQRPIQGFEYTNCTTTSCATDNLDPAAAVAGDFTPPLNAANSDVLASATVKGSDVLILRVLSAKSTPALGAFDPTTGTFTVAAVPNEPNFVKAGEVYAATNCRPRVDIFRASGGSAGTTLIAGPVENQLRGGSVANDTWGFTNAQGEFQQPPLGTPAGTLNAEIHKAEYLAIFVGLDTNGNPALKVRHYDGTAGEVLPQLTTEEIVDGVESMHLTYGVDNNGDGLADDPFVKASDIQPAALADPVAIDAAWRKVVSVRVALLMRSQDRASATAKTGGNVFNVADAKLTRPSDGRFRDVYETTIALRNRLTSF</sequence>
<evidence type="ECO:0000313" key="2">
    <source>
        <dbReference type="EMBL" id="GAA0705468.1"/>
    </source>
</evidence>
<keyword evidence="1" id="KW-0812">Transmembrane</keyword>
<evidence type="ECO:0000256" key="1">
    <source>
        <dbReference type="SAM" id="Phobius"/>
    </source>
</evidence>
<keyword evidence="1" id="KW-0472">Membrane</keyword>
<organism evidence="2 3">
    <name type="scientific">Dokdonella soli</name>
    <dbReference type="NCBI Taxonomy" id="529810"/>
    <lineage>
        <taxon>Bacteria</taxon>
        <taxon>Pseudomonadati</taxon>
        <taxon>Pseudomonadota</taxon>
        <taxon>Gammaproteobacteria</taxon>
        <taxon>Lysobacterales</taxon>
        <taxon>Rhodanobacteraceae</taxon>
        <taxon>Dokdonella</taxon>
    </lineage>
</organism>
<protein>
    <submittedName>
        <fullName evidence="2">PilW family protein</fullName>
    </submittedName>
</protein>
<reference evidence="2 3" key="1">
    <citation type="journal article" date="2019" name="Int. J. Syst. Evol. Microbiol.">
        <title>The Global Catalogue of Microorganisms (GCM) 10K type strain sequencing project: providing services to taxonomists for standard genome sequencing and annotation.</title>
        <authorList>
            <consortium name="The Broad Institute Genomics Platform"/>
            <consortium name="The Broad Institute Genome Sequencing Center for Infectious Disease"/>
            <person name="Wu L."/>
            <person name="Ma J."/>
        </authorList>
    </citation>
    <scope>NUCLEOTIDE SEQUENCE [LARGE SCALE GENOMIC DNA]</scope>
    <source>
        <strain evidence="2 3">JCM 15421</strain>
    </source>
</reference>